<comment type="caution">
    <text evidence="3">The sequence shown here is derived from an EMBL/GenBank/DDBJ whole genome shotgun (WGS) entry which is preliminary data.</text>
</comment>
<proteinExistence type="predicted"/>
<keyword evidence="1" id="KW-0863">Zinc-finger</keyword>
<organism evidence="3 4">
    <name type="scientific">Lentzea tibetensis</name>
    <dbReference type="NCBI Taxonomy" id="2591470"/>
    <lineage>
        <taxon>Bacteria</taxon>
        <taxon>Bacillati</taxon>
        <taxon>Actinomycetota</taxon>
        <taxon>Actinomycetes</taxon>
        <taxon>Pseudonocardiales</taxon>
        <taxon>Pseudonocardiaceae</taxon>
        <taxon>Lentzea</taxon>
    </lineage>
</organism>
<dbReference type="InterPro" id="IPR007527">
    <property type="entry name" value="Znf_SWIM"/>
</dbReference>
<name>A0A563ESW0_9PSEU</name>
<dbReference type="EMBL" id="VOBR01000011">
    <property type="protein sequence ID" value="TWP50797.1"/>
    <property type="molecule type" value="Genomic_DNA"/>
</dbReference>
<dbReference type="PROSITE" id="PS50966">
    <property type="entry name" value="ZF_SWIM"/>
    <property type="match status" value="1"/>
</dbReference>
<keyword evidence="1" id="KW-0862">Zinc</keyword>
<accession>A0A563ESW0</accession>
<evidence type="ECO:0000259" key="2">
    <source>
        <dbReference type="PROSITE" id="PS50966"/>
    </source>
</evidence>
<dbReference type="RefSeq" id="WP_146353517.1">
    <property type="nucleotide sequence ID" value="NZ_VOBR01000011.1"/>
</dbReference>
<sequence>MTRPDLLALTPDALAALANRGLVKRAAKELDAGAGPAVEIDADGVVRGTFSDGVSSALPPRTTLDAAVCSCGAPGVCRHRIALVLAYQRSCGPADAPPAEVWSPGSVTDDELVALFGEPAVRRADRTRRAGYQAKVRRPTTEDPTAVAELPTCVVSFLVPGDLAFARTDATIAHRDEAVVLAVWAFRVADELGLTGSSRFDVGGGPAAAADLRTVGALLEELLEEGAAHASPVLDATWLRLQRDLVTRKLHWPAAAIDDLLGQLDAYRARSAAYEAERFAELVTELHARATATGSRSEVLGADEPAETPLRRVRLTALGCRMRTEQAADVYFASGEVVLVHRDTALRTARTLAAANVVSESASRSASRVLKLKTSRVAKTSVTPVGTAWADLPAALVVHDLAQAEAQLAALPPRVVRARVAAELVRVVRIAGVEHVGYDPAAQRVEAVITDVAGRSATVEMTHRSVSPHALDALADALRAGPLHVSGSLRRARGRIVIDPLAVHTESGVVVPDLAGTSTSPVLEHTTTTTEPISAAVSSALTVLAEAAHRGLHHLPPSLPARLREVAAELHQTGLRTSAGLVNAFVEEPAPRTWLAAHLRLLVTAEFR</sequence>
<gene>
    <name evidence="3" type="ORF">FKR81_19550</name>
</gene>
<dbReference type="AlphaFoldDB" id="A0A563ESW0"/>
<evidence type="ECO:0000313" key="3">
    <source>
        <dbReference type="EMBL" id="TWP50797.1"/>
    </source>
</evidence>
<reference evidence="3 4" key="1">
    <citation type="submission" date="2019-07" db="EMBL/GenBank/DDBJ databases">
        <title>Lentzea xizangensis sp. nov., isolated from Qinghai-Tibetan Plateau Soils.</title>
        <authorList>
            <person name="Huang J."/>
        </authorList>
    </citation>
    <scope>NUCLEOTIDE SEQUENCE [LARGE SCALE GENOMIC DNA]</scope>
    <source>
        <strain evidence="3 4">FXJ1.1311</strain>
    </source>
</reference>
<evidence type="ECO:0000256" key="1">
    <source>
        <dbReference type="PROSITE-ProRule" id="PRU00325"/>
    </source>
</evidence>
<keyword evidence="1" id="KW-0479">Metal-binding</keyword>
<protein>
    <recommendedName>
        <fullName evidence="2">SWIM-type domain-containing protein</fullName>
    </recommendedName>
</protein>
<feature type="domain" description="SWIM-type" evidence="2">
    <location>
        <begin position="54"/>
        <end position="88"/>
    </location>
</feature>
<dbReference type="Proteomes" id="UP000316639">
    <property type="component" value="Unassembled WGS sequence"/>
</dbReference>
<evidence type="ECO:0000313" key="4">
    <source>
        <dbReference type="Proteomes" id="UP000316639"/>
    </source>
</evidence>
<dbReference type="GO" id="GO:0008270">
    <property type="term" value="F:zinc ion binding"/>
    <property type="evidence" value="ECO:0007669"/>
    <property type="project" value="UniProtKB-KW"/>
</dbReference>
<dbReference type="OrthoDB" id="242553at2"/>
<keyword evidence="4" id="KW-1185">Reference proteome</keyword>